<sequence>MTHGDDEQLNGNNKDDLEIDEYCQIKTADIHLLETLSVNYPKDTVEEYTATVDCGGRQRSVTVRMYTGDDANKVEDRIGTEFSSLMGESIQSWISGKLTSQFDHSHLNVTQLLAVCNSKGLPALIFDEGKDFSAAMNIDDLKILNSRGSTLSR</sequence>
<dbReference type="AlphaFoldDB" id="A0A0C9V393"/>
<evidence type="ECO:0000313" key="1">
    <source>
        <dbReference type="EMBL" id="KIJ31911.1"/>
    </source>
</evidence>
<proteinExistence type="predicted"/>
<accession>A0A0C9V393</accession>
<dbReference type="EMBL" id="KN837235">
    <property type="protein sequence ID" value="KIJ31911.1"/>
    <property type="molecule type" value="Genomic_DNA"/>
</dbReference>
<name>A0A0C9V393_SPHS4</name>
<keyword evidence="2" id="KW-1185">Reference proteome</keyword>
<dbReference type="HOGENOM" id="CLU_1714448_0_0_1"/>
<organism evidence="1 2">
    <name type="scientific">Sphaerobolus stellatus (strain SS14)</name>
    <dbReference type="NCBI Taxonomy" id="990650"/>
    <lineage>
        <taxon>Eukaryota</taxon>
        <taxon>Fungi</taxon>
        <taxon>Dikarya</taxon>
        <taxon>Basidiomycota</taxon>
        <taxon>Agaricomycotina</taxon>
        <taxon>Agaricomycetes</taxon>
        <taxon>Phallomycetidae</taxon>
        <taxon>Geastrales</taxon>
        <taxon>Sphaerobolaceae</taxon>
        <taxon>Sphaerobolus</taxon>
    </lineage>
</organism>
<gene>
    <name evidence="1" type="ORF">M422DRAFT_266413</name>
</gene>
<reference evidence="1 2" key="1">
    <citation type="submission" date="2014-06" db="EMBL/GenBank/DDBJ databases">
        <title>Evolutionary Origins and Diversification of the Mycorrhizal Mutualists.</title>
        <authorList>
            <consortium name="DOE Joint Genome Institute"/>
            <consortium name="Mycorrhizal Genomics Consortium"/>
            <person name="Kohler A."/>
            <person name="Kuo A."/>
            <person name="Nagy L.G."/>
            <person name="Floudas D."/>
            <person name="Copeland A."/>
            <person name="Barry K.W."/>
            <person name="Cichocki N."/>
            <person name="Veneault-Fourrey C."/>
            <person name="LaButti K."/>
            <person name="Lindquist E.A."/>
            <person name="Lipzen A."/>
            <person name="Lundell T."/>
            <person name="Morin E."/>
            <person name="Murat C."/>
            <person name="Riley R."/>
            <person name="Ohm R."/>
            <person name="Sun H."/>
            <person name="Tunlid A."/>
            <person name="Henrissat B."/>
            <person name="Grigoriev I.V."/>
            <person name="Hibbett D.S."/>
            <person name="Martin F."/>
        </authorList>
    </citation>
    <scope>NUCLEOTIDE SEQUENCE [LARGE SCALE GENOMIC DNA]</scope>
    <source>
        <strain evidence="1 2">SS14</strain>
    </source>
</reference>
<dbReference type="Proteomes" id="UP000054279">
    <property type="component" value="Unassembled WGS sequence"/>
</dbReference>
<evidence type="ECO:0000313" key="2">
    <source>
        <dbReference type="Proteomes" id="UP000054279"/>
    </source>
</evidence>
<protein>
    <submittedName>
        <fullName evidence="1">Uncharacterized protein</fullName>
    </submittedName>
</protein>